<feature type="compositionally biased region" description="Pro residues" evidence="1">
    <location>
        <begin position="254"/>
        <end position="268"/>
    </location>
</feature>
<dbReference type="GeneID" id="87809662"/>
<dbReference type="AlphaFoldDB" id="A0AAF0YFP3"/>
<dbReference type="RefSeq" id="XP_062628991.1">
    <property type="nucleotide sequence ID" value="XM_062773007.1"/>
</dbReference>
<dbReference type="EMBL" id="CP086717">
    <property type="protein sequence ID" value="WOO82959.1"/>
    <property type="molecule type" value="Genomic_DNA"/>
</dbReference>
<evidence type="ECO:0000313" key="2">
    <source>
        <dbReference type="EMBL" id="WOO82959.1"/>
    </source>
</evidence>
<evidence type="ECO:0000313" key="3">
    <source>
        <dbReference type="Proteomes" id="UP000827549"/>
    </source>
</evidence>
<evidence type="ECO:0000256" key="1">
    <source>
        <dbReference type="SAM" id="MobiDB-lite"/>
    </source>
</evidence>
<dbReference type="Proteomes" id="UP000827549">
    <property type="component" value="Chromosome 4"/>
</dbReference>
<feature type="region of interest" description="Disordered" evidence="1">
    <location>
        <begin position="248"/>
        <end position="269"/>
    </location>
</feature>
<reference evidence="2" key="1">
    <citation type="submission" date="2023-10" db="EMBL/GenBank/DDBJ databases">
        <authorList>
            <person name="Noh H."/>
        </authorList>
    </citation>
    <scope>NUCLEOTIDE SEQUENCE</scope>
    <source>
        <strain evidence="2">DUCC4014</strain>
    </source>
</reference>
<name>A0AAF0YFP3_9TREE</name>
<organism evidence="2 3">
    <name type="scientific">Vanrija pseudolonga</name>
    <dbReference type="NCBI Taxonomy" id="143232"/>
    <lineage>
        <taxon>Eukaryota</taxon>
        <taxon>Fungi</taxon>
        <taxon>Dikarya</taxon>
        <taxon>Basidiomycota</taxon>
        <taxon>Agaricomycotina</taxon>
        <taxon>Tremellomycetes</taxon>
        <taxon>Trichosporonales</taxon>
        <taxon>Trichosporonaceae</taxon>
        <taxon>Vanrija</taxon>
    </lineage>
</organism>
<keyword evidence="3" id="KW-1185">Reference proteome</keyword>
<proteinExistence type="predicted"/>
<gene>
    <name evidence="2" type="ORF">LOC62_04G006439</name>
</gene>
<sequence length="334" mass="35639">MAAQIQLHGRLDATPAWALGPSRPQRPFRALHAFAERCDKVQVTFALLGAGRRFGLVGAGLSTAEVHLLAEALNACTLDTLSIQIQASAEGYAALLALTLPLRSLAIHAVDARIVPAVVRLLGRNGPIGSLTLDVRMWPDDERAIATAIRRRTSHAPIRSVHPPLSGTEDLVRANLAVVRGARKAAMRALVVGWVLIHARDAATAARRGSAGSPKAGSPTAWAAAFSWSVLSARQKHPALQHRGYERLDSLPAPSAPPSPPPTSPRPPAAVLRLPAELRFRIALFAADADGVLSPEQERRLATEAADRAALAKVSWTEAERGAARDRWFWAGGM</sequence>
<accession>A0AAF0YFP3</accession>
<protein>
    <submittedName>
        <fullName evidence="2">Uncharacterized protein</fullName>
    </submittedName>
</protein>